<gene>
    <name evidence="2" type="ORF">GA0074704_1352</name>
</gene>
<dbReference type="RefSeq" id="WP_088973501.1">
    <property type="nucleotide sequence ID" value="NZ_JBHLYF010000014.1"/>
</dbReference>
<dbReference type="Proteomes" id="UP000198210">
    <property type="component" value="Chromosome I"/>
</dbReference>
<accession>A0A1C5HAF8</accession>
<evidence type="ECO:0000313" key="2">
    <source>
        <dbReference type="EMBL" id="SCG43009.1"/>
    </source>
</evidence>
<feature type="transmembrane region" description="Helical" evidence="1">
    <location>
        <begin position="59"/>
        <end position="78"/>
    </location>
</feature>
<evidence type="ECO:0000256" key="1">
    <source>
        <dbReference type="SAM" id="Phobius"/>
    </source>
</evidence>
<keyword evidence="3" id="KW-1185">Reference proteome</keyword>
<keyword evidence="1" id="KW-1133">Transmembrane helix</keyword>
<name>A0A1C5HAF8_9ACTN</name>
<evidence type="ECO:0000313" key="3">
    <source>
        <dbReference type="Proteomes" id="UP000198210"/>
    </source>
</evidence>
<keyword evidence="1" id="KW-0812">Transmembrane</keyword>
<dbReference type="AlphaFoldDB" id="A0A1C5HAF8"/>
<protein>
    <recommendedName>
        <fullName evidence="4">Flagellar biosynthetic protein FliP</fullName>
    </recommendedName>
</protein>
<sequence length="141" mass="15826">MTTTIHDAPTDRPRTSRRRGHLRFAGHYLEMLVAMLVGMVALGPLWSWATPGLADRADAHAMIMAADMTIGMGLWMRIRRHSWRHIVEMSAAMVLPFVALLLPYWLGAISGGTLMTGGHLLMLPAMLVAMLLRRGDYYHHH</sequence>
<feature type="transmembrane region" description="Helical" evidence="1">
    <location>
        <begin position="85"/>
        <end position="106"/>
    </location>
</feature>
<reference evidence="2 3" key="1">
    <citation type="submission" date="2016-06" db="EMBL/GenBank/DDBJ databases">
        <authorList>
            <person name="Kjaerup R.B."/>
            <person name="Dalgaard T.S."/>
            <person name="Juul-Madsen H.R."/>
        </authorList>
    </citation>
    <scope>NUCLEOTIDE SEQUENCE [LARGE SCALE GENOMIC DNA]</scope>
    <source>
        <strain evidence="2 3">DSM 45097</strain>
    </source>
</reference>
<organism evidence="2 3">
    <name type="scientific">Micromonospora siamensis</name>
    <dbReference type="NCBI Taxonomy" id="299152"/>
    <lineage>
        <taxon>Bacteria</taxon>
        <taxon>Bacillati</taxon>
        <taxon>Actinomycetota</taxon>
        <taxon>Actinomycetes</taxon>
        <taxon>Micromonosporales</taxon>
        <taxon>Micromonosporaceae</taxon>
        <taxon>Micromonospora</taxon>
    </lineage>
</organism>
<dbReference type="EMBL" id="LT607751">
    <property type="protein sequence ID" value="SCG43009.1"/>
    <property type="molecule type" value="Genomic_DNA"/>
</dbReference>
<evidence type="ECO:0008006" key="4">
    <source>
        <dbReference type="Google" id="ProtNLM"/>
    </source>
</evidence>
<feature type="transmembrane region" description="Helical" evidence="1">
    <location>
        <begin position="112"/>
        <end position="132"/>
    </location>
</feature>
<proteinExistence type="predicted"/>
<feature type="transmembrane region" description="Helical" evidence="1">
    <location>
        <begin position="27"/>
        <end position="47"/>
    </location>
</feature>
<keyword evidence="1" id="KW-0472">Membrane</keyword>